<organism evidence="2 3">
    <name type="scientific">Brassica cretica</name>
    <name type="common">Mustard</name>
    <dbReference type="NCBI Taxonomy" id="69181"/>
    <lineage>
        <taxon>Eukaryota</taxon>
        <taxon>Viridiplantae</taxon>
        <taxon>Streptophyta</taxon>
        <taxon>Embryophyta</taxon>
        <taxon>Tracheophyta</taxon>
        <taxon>Spermatophyta</taxon>
        <taxon>Magnoliopsida</taxon>
        <taxon>eudicotyledons</taxon>
        <taxon>Gunneridae</taxon>
        <taxon>Pentapetalae</taxon>
        <taxon>rosids</taxon>
        <taxon>malvids</taxon>
        <taxon>Brassicales</taxon>
        <taxon>Brassicaceae</taxon>
        <taxon>Brassiceae</taxon>
        <taxon>Brassica</taxon>
    </lineage>
</organism>
<gene>
    <name evidence="2" type="ORF">F2Q69_00002013</name>
</gene>
<accession>A0A8S9PIP2</accession>
<protein>
    <submittedName>
        <fullName evidence="2">Uncharacterized protein</fullName>
    </submittedName>
</protein>
<proteinExistence type="predicted"/>
<reference evidence="2" key="1">
    <citation type="submission" date="2019-12" db="EMBL/GenBank/DDBJ databases">
        <title>Genome sequencing and annotation of Brassica cretica.</title>
        <authorList>
            <person name="Studholme D.J."/>
            <person name="Sarris P."/>
        </authorList>
    </citation>
    <scope>NUCLEOTIDE SEQUENCE</scope>
    <source>
        <strain evidence="2">PFS-109/04</strain>
        <tissue evidence="2">Leaf</tissue>
    </source>
</reference>
<dbReference type="AlphaFoldDB" id="A0A8S9PIP2"/>
<evidence type="ECO:0000313" key="3">
    <source>
        <dbReference type="Proteomes" id="UP000712600"/>
    </source>
</evidence>
<comment type="caution">
    <text evidence="2">The sequence shown here is derived from an EMBL/GenBank/DDBJ whole genome shotgun (WGS) entry which is preliminary data.</text>
</comment>
<dbReference type="EMBL" id="QGKX02001521">
    <property type="protein sequence ID" value="KAF3515155.1"/>
    <property type="molecule type" value="Genomic_DNA"/>
</dbReference>
<sequence length="63" mass="6914">MSSSHKHHPPQSYFNGNIFLRKIAILSTIFADLKSGRYSSSTSIHREGAQVLGSQKRDAPPGC</sequence>
<dbReference type="Proteomes" id="UP000712600">
    <property type="component" value="Unassembled WGS sequence"/>
</dbReference>
<evidence type="ECO:0000313" key="2">
    <source>
        <dbReference type="EMBL" id="KAF3515155.1"/>
    </source>
</evidence>
<feature type="region of interest" description="Disordered" evidence="1">
    <location>
        <begin position="42"/>
        <end position="63"/>
    </location>
</feature>
<evidence type="ECO:0000256" key="1">
    <source>
        <dbReference type="SAM" id="MobiDB-lite"/>
    </source>
</evidence>
<name>A0A8S9PIP2_BRACR</name>